<dbReference type="eggNOG" id="ENOG502QU5G">
    <property type="taxonomic scope" value="Eukaryota"/>
</dbReference>
<sequence length="729" mass="81833">MSYRNRREYARGTRSVELRKCWPFSGEFTGDLIRSLLPPITVSKFRWWSHELASLLANSPVTPDDSEPDFRRNAKAKSRPCKKRCIVEIFAETPQIQLERREDEGEHPDVLIGSKRKQTNDLLAQKKIQSKKSKESFDDKKTTNKVNRCKERSGVMSLSGKKKAGGGTRRLSYTEEELFPNSPKSVRQEWDSEFQIPGILKAKRKVCSVSSPDEFNIDASQCERHVRFSDQSEMISQLENNLFSVERCCSQMNRLSLFSAEDQSPGNDMKWKVTSNELTSDSIQLGSRQQNKFQPVVSERRLSHALTNSGLSCFPRPHLSLERIKDALDLQNEGPVAQPIQSFLSTSSESPYRSCSSSLQPASADMQCGTLLNESPFDPFLVEWMQKSALYRQKHLEEAISGCPLNLQGELVEANGEGCRSFDRSGLSTASSRSASAGNDILLGNLVDFSSGKTYSTEPALAKDVERYPVHKEKRNKYFPARLGVDENFIEKPFFSSDTNVGECGQTVLSPVSEDYPMSHTINLPKLDALNQNLISRNMVANRDGLCMHNTQATMRLIGKDVSVGKSYSDMVRTGERIMAPDASIDYSFLGSYTHHSWLWRTTILGVSENHSNTTIDRNWNRDLLCDTSKDPFPRFFEPHVGLASQARTAVAPDSEFPPTMLSPCGSLKCFPLTEKDLSFHDYGLGQQQLPFPSDYSNIVGIGLLPDARNPSFGLPFSCTDSTRQSKPH</sequence>
<gene>
    <name evidence="2" type="ORF">EUTSA_v10005808mg</name>
</gene>
<dbReference type="Gramene" id="ESQ44202">
    <property type="protein sequence ID" value="ESQ44202"/>
    <property type="gene ID" value="EUTSA_v10005808mg"/>
</dbReference>
<dbReference type="PANTHER" id="PTHR36892">
    <property type="entry name" value="OS01G0201800 PROTEIN"/>
    <property type="match status" value="1"/>
</dbReference>
<dbReference type="AlphaFoldDB" id="V4LNZ3"/>
<dbReference type="OMA" id="WWSHELA"/>
<name>V4LNZ3_EUTSA</name>
<dbReference type="STRING" id="72664.V4LNZ3"/>
<organism evidence="2 3">
    <name type="scientific">Eutrema salsugineum</name>
    <name type="common">Saltwater cress</name>
    <name type="synonym">Sisymbrium salsugineum</name>
    <dbReference type="NCBI Taxonomy" id="72664"/>
    <lineage>
        <taxon>Eukaryota</taxon>
        <taxon>Viridiplantae</taxon>
        <taxon>Streptophyta</taxon>
        <taxon>Embryophyta</taxon>
        <taxon>Tracheophyta</taxon>
        <taxon>Spermatophyta</taxon>
        <taxon>Magnoliopsida</taxon>
        <taxon>eudicotyledons</taxon>
        <taxon>Gunneridae</taxon>
        <taxon>Pentapetalae</taxon>
        <taxon>rosids</taxon>
        <taxon>malvids</taxon>
        <taxon>Brassicales</taxon>
        <taxon>Brassicaceae</taxon>
        <taxon>Eutremeae</taxon>
        <taxon>Eutrema</taxon>
    </lineage>
</organism>
<protein>
    <submittedName>
        <fullName evidence="2">Uncharacterized protein</fullName>
    </submittedName>
</protein>
<dbReference type="KEGG" id="eus:EUTSA_v10005808mg"/>
<dbReference type="OrthoDB" id="678085at2759"/>
<reference evidence="2 3" key="1">
    <citation type="journal article" date="2013" name="Front. Plant Sci.">
        <title>The Reference Genome of the Halophytic Plant Eutrema salsugineum.</title>
        <authorList>
            <person name="Yang R."/>
            <person name="Jarvis D.E."/>
            <person name="Chen H."/>
            <person name="Beilstein M.A."/>
            <person name="Grimwood J."/>
            <person name="Jenkins J."/>
            <person name="Shu S."/>
            <person name="Prochnik S."/>
            <person name="Xin M."/>
            <person name="Ma C."/>
            <person name="Schmutz J."/>
            <person name="Wing R.A."/>
            <person name="Mitchell-Olds T."/>
            <person name="Schumaker K.S."/>
            <person name="Wang X."/>
        </authorList>
    </citation>
    <scope>NUCLEOTIDE SEQUENCE [LARGE SCALE GENOMIC DNA]</scope>
</reference>
<dbReference type="EMBL" id="KI517455">
    <property type="protein sequence ID" value="ESQ44202.1"/>
    <property type="molecule type" value="Genomic_DNA"/>
</dbReference>
<proteinExistence type="predicted"/>
<evidence type="ECO:0000313" key="3">
    <source>
        <dbReference type="Proteomes" id="UP000030689"/>
    </source>
</evidence>
<evidence type="ECO:0000256" key="1">
    <source>
        <dbReference type="SAM" id="MobiDB-lite"/>
    </source>
</evidence>
<accession>V4LNZ3</accession>
<dbReference type="PANTHER" id="PTHR36892:SF1">
    <property type="entry name" value="OS05G0518200 PROTEIN"/>
    <property type="match status" value="1"/>
</dbReference>
<feature type="compositionally biased region" description="Basic and acidic residues" evidence="1">
    <location>
        <begin position="132"/>
        <end position="153"/>
    </location>
</feature>
<evidence type="ECO:0000313" key="2">
    <source>
        <dbReference type="EMBL" id="ESQ44202.1"/>
    </source>
</evidence>
<feature type="region of interest" description="Disordered" evidence="1">
    <location>
        <begin position="127"/>
        <end position="169"/>
    </location>
</feature>
<dbReference type="Proteomes" id="UP000030689">
    <property type="component" value="Unassembled WGS sequence"/>
</dbReference>
<keyword evidence="3" id="KW-1185">Reference proteome</keyword>